<name>A0A078RIT0_PHOVU</name>
<organism evidence="1 2">
    <name type="scientific">Phocaeicola vulgatus str. 3775 SL</name>
    <name type="common">B</name>
    <name type="synonym">iv</name>
    <dbReference type="NCBI Taxonomy" id="1339350"/>
    <lineage>
        <taxon>Bacteria</taxon>
        <taxon>Pseudomonadati</taxon>
        <taxon>Bacteroidota</taxon>
        <taxon>Bacteroidia</taxon>
        <taxon>Bacteroidales</taxon>
        <taxon>Bacteroidaceae</taxon>
        <taxon>Phocaeicola</taxon>
    </lineage>
</organism>
<proteinExistence type="predicted"/>
<gene>
    <name evidence="1" type="ORF">M097_0087</name>
</gene>
<protein>
    <submittedName>
        <fullName evidence="1">Uncharacterized protein</fullName>
    </submittedName>
</protein>
<evidence type="ECO:0000313" key="1">
    <source>
        <dbReference type="EMBL" id="KDS33827.1"/>
    </source>
</evidence>
<dbReference type="EMBL" id="JNHI01000001">
    <property type="protein sequence ID" value="KDS33827.1"/>
    <property type="molecule type" value="Genomic_DNA"/>
</dbReference>
<evidence type="ECO:0000313" key="2">
    <source>
        <dbReference type="Proteomes" id="UP000028134"/>
    </source>
</evidence>
<reference evidence="1 2" key="1">
    <citation type="submission" date="2014-04" db="EMBL/GenBank/DDBJ databases">
        <authorList>
            <person name="Sears C."/>
            <person name="Carroll K."/>
            <person name="Sack B.R."/>
            <person name="Qadri F."/>
            <person name="Myers L.L."/>
            <person name="Chung G.-T."/>
            <person name="Escheverria P."/>
            <person name="Fraser C.M."/>
            <person name="Sadzewicz L."/>
            <person name="Shefchek K.A."/>
            <person name="Tallon L."/>
            <person name="Das S.P."/>
            <person name="Daugherty S."/>
            <person name="Mongodin E.F."/>
        </authorList>
    </citation>
    <scope>NUCLEOTIDE SEQUENCE [LARGE SCALE GENOMIC DNA]</scope>
    <source>
        <strain evidence="2">3775 SL(B) 10 (iv)</strain>
    </source>
</reference>
<dbReference type="Proteomes" id="UP000028134">
    <property type="component" value="Unassembled WGS sequence"/>
</dbReference>
<accession>A0A078RIT0</accession>
<dbReference type="AlphaFoldDB" id="A0A078RIT0"/>
<sequence length="48" mass="5760">MNCRRKIPVLTNAAKKYTLASIYFVFICFSIHKIKQLIRKSKKIREEM</sequence>
<comment type="caution">
    <text evidence="1">The sequence shown here is derived from an EMBL/GenBank/DDBJ whole genome shotgun (WGS) entry which is preliminary data.</text>
</comment>